<dbReference type="EMBL" id="AZEH01000042">
    <property type="protein sequence ID" value="KRL03988.1"/>
    <property type="molecule type" value="Genomic_DNA"/>
</dbReference>
<dbReference type="AlphaFoldDB" id="A0A0R1MDQ1"/>
<protein>
    <recommendedName>
        <fullName evidence="5">Transcriptional regulator</fullName>
    </recommendedName>
</protein>
<keyword evidence="1" id="KW-1015">Disulfide bond</keyword>
<reference evidence="3 4" key="1">
    <citation type="journal article" date="2015" name="Genome Announc.">
        <title>Expanding the biotechnology potential of lactobacilli through comparative genomics of 213 strains and associated genera.</title>
        <authorList>
            <person name="Sun Z."/>
            <person name="Harris H.M."/>
            <person name="McCann A."/>
            <person name="Guo C."/>
            <person name="Argimon S."/>
            <person name="Zhang W."/>
            <person name="Yang X."/>
            <person name="Jeffery I.B."/>
            <person name="Cooney J.C."/>
            <person name="Kagawa T.F."/>
            <person name="Liu W."/>
            <person name="Song Y."/>
            <person name="Salvetti E."/>
            <person name="Wrobel A."/>
            <person name="Rasinkangas P."/>
            <person name="Parkhill J."/>
            <person name="Rea M.C."/>
            <person name="O'Sullivan O."/>
            <person name="Ritari J."/>
            <person name="Douillard F.P."/>
            <person name="Paul Ross R."/>
            <person name="Yang R."/>
            <person name="Briner A.E."/>
            <person name="Felis G.E."/>
            <person name="de Vos W.M."/>
            <person name="Barrangou R."/>
            <person name="Klaenhammer T.R."/>
            <person name="Caufield P.W."/>
            <person name="Cui Y."/>
            <person name="Zhang H."/>
            <person name="O'Toole P.W."/>
        </authorList>
    </citation>
    <scope>NUCLEOTIDE SEQUENCE [LARGE SCALE GENOMIC DNA]</scope>
    <source>
        <strain evidence="3 4">DSM 19972</strain>
    </source>
</reference>
<evidence type="ECO:0000313" key="3">
    <source>
        <dbReference type="EMBL" id="KRL03988.1"/>
    </source>
</evidence>
<keyword evidence="4" id="KW-1185">Reference proteome</keyword>
<organism evidence="3 4">
    <name type="scientific">Liquorilactobacillus oeni DSM 19972</name>
    <dbReference type="NCBI Taxonomy" id="1423777"/>
    <lineage>
        <taxon>Bacteria</taxon>
        <taxon>Bacillati</taxon>
        <taxon>Bacillota</taxon>
        <taxon>Bacilli</taxon>
        <taxon>Lactobacillales</taxon>
        <taxon>Lactobacillaceae</taxon>
        <taxon>Liquorilactobacillus</taxon>
    </lineage>
</organism>
<dbReference type="InterPro" id="IPR009370">
    <property type="entry name" value="YutD-like"/>
</dbReference>
<feature type="compositionally biased region" description="Basic residues" evidence="2">
    <location>
        <begin position="131"/>
        <end position="147"/>
    </location>
</feature>
<dbReference type="Gene3D" id="3.50.4.20">
    <property type="match status" value="1"/>
</dbReference>
<sequence length="214" mass="24970">MKEMDSEKKERREAQLAKKAETLKAYASDIKMKSKTELTIDGHPYVLVKNFKDGFQTDRLEQRFSQILTKYDYIVGDWGYDQLRLHGFYAKKAERGLPSQKIDQLDDYLYEYCNFGCAYFILQNLDVAKPSKPHRRNRGGHSGRSRQNKAGGNSQNKRKGTHFSGKNFEIRKRTPEIKQHVETITEKHSKKRHFTIRQKKNIRGNGNKNGKKNG</sequence>
<name>A0A0R1MDQ1_9LACO</name>
<evidence type="ECO:0000313" key="4">
    <source>
        <dbReference type="Proteomes" id="UP000051686"/>
    </source>
</evidence>
<comment type="caution">
    <text evidence="3">The sequence shown here is derived from an EMBL/GenBank/DDBJ whole genome shotgun (WGS) entry which is preliminary data.</text>
</comment>
<feature type="compositionally biased region" description="Basic residues" evidence="2">
    <location>
        <begin position="188"/>
        <end position="202"/>
    </location>
</feature>
<feature type="disulfide bond" evidence="1">
    <location>
        <begin position="113"/>
        <end position="117"/>
    </location>
</feature>
<feature type="compositionally biased region" description="Basic and acidic residues" evidence="2">
    <location>
        <begin position="168"/>
        <end position="187"/>
    </location>
</feature>
<dbReference type="PIRSF" id="PIRSF012565">
    <property type="entry name" value="DUF1027"/>
    <property type="match status" value="1"/>
</dbReference>
<dbReference type="STRING" id="1423777.FD46_GL000155"/>
<feature type="region of interest" description="Disordered" evidence="2">
    <location>
        <begin position="130"/>
        <end position="214"/>
    </location>
</feature>
<dbReference type="Pfam" id="PF06265">
    <property type="entry name" value="YutD-like"/>
    <property type="match status" value="1"/>
</dbReference>
<dbReference type="PATRIC" id="fig|1423777.3.peg.160"/>
<accession>A0A0R1MDQ1</accession>
<evidence type="ECO:0000256" key="2">
    <source>
        <dbReference type="SAM" id="MobiDB-lite"/>
    </source>
</evidence>
<dbReference type="InterPro" id="IPR038141">
    <property type="entry name" value="YutD-like_sf"/>
</dbReference>
<evidence type="ECO:0000256" key="1">
    <source>
        <dbReference type="PIRSR" id="PIRSR012565-1"/>
    </source>
</evidence>
<evidence type="ECO:0008006" key="5">
    <source>
        <dbReference type="Google" id="ProtNLM"/>
    </source>
</evidence>
<gene>
    <name evidence="3" type="ORF">FD46_GL000155</name>
</gene>
<proteinExistence type="predicted"/>
<dbReference type="Proteomes" id="UP000051686">
    <property type="component" value="Unassembled WGS sequence"/>
</dbReference>